<proteinExistence type="inferred from homology"/>
<protein>
    <submittedName>
        <fullName evidence="9">Alkaline protease 1-like</fullName>
    </submittedName>
</protein>
<dbReference type="InterPro" id="IPR015500">
    <property type="entry name" value="Peptidase_S8_subtilisin-rel"/>
</dbReference>
<dbReference type="PROSITE" id="PS00137">
    <property type="entry name" value="SUBTILASE_HIS"/>
    <property type="match status" value="1"/>
</dbReference>
<keyword evidence="8" id="KW-1185">Reference proteome</keyword>
<dbReference type="PROSITE" id="PS51892">
    <property type="entry name" value="SUBTILASE"/>
    <property type="match status" value="1"/>
</dbReference>
<dbReference type="Pfam" id="PF00082">
    <property type="entry name" value="Peptidase_S8"/>
    <property type="match status" value="1"/>
</dbReference>
<reference evidence="9" key="1">
    <citation type="submission" date="2025-08" db="UniProtKB">
        <authorList>
            <consortium name="RefSeq"/>
        </authorList>
    </citation>
    <scope>IDENTIFICATION</scope>
    <source>
        <tissue evidence="9">Gonads</tissue>
    </source>
</reference>
<feature type="domain" description="Peptidase S8/S53" evidence="7">
    <location>
        <begin position="186"/>
        <end position="406"/>
    </location>
</feature>
<name>A0A1S3IM61_LINAN</name>
<feature type="active site" description="Charge relay system" evidence="5">
    <location>
        <position position="195"/>
    </location>
</feature>
<evidence type="ECO:0000256" key="1">
    <source>
        <dbReference type="ARBA" id="ARBA00011073"/>
    </source>
</evidence>
<organism evidence="8 9">
    <name type="scientific">Lingula anatina</name>
    <name type="common">Brachiopod</name>
    <name type="synonym">Lingula unguis</name>
    <dbReference type="NCBI Taxonomy" id="7574"/>
    <lineage>
        <taxon>Eukaryota</taxon>
        <taxon>Metazoa</taxon>
        <taxon>Spiralia</taxon>
        <taxon>Lophotrochozoa</taxon>
        <taxon>Brachiopoda</taxon>
        <taxon>Linguliformea</taxon>
        <taxon>Lingulata</taxon>
        <taxon>Lingulida</taxon>
        <taxon>Linguloidea</taxon>
        <taxon>Lingulidae</taxon>
        <taxon>Lingula</taxon>
    </lineage>
</organism>
<dbReference type="Proteomes" id="UP000085678">
    <property type="component" value="Unplaced"/>
</dbReference>
<sequence>MQTSAVIGVLAFWLFTMTVAHHSAGQVNNVMTRYTPEVPPGKNGDYKAIRKKLQDVVVLRVSEEQGLVPLIEYMDRSGIQGQYIARLLPDAKHVQIRRIIKEPERRQQVKFNRDKDFLILRNISKSNLDDLRQLIDAIAEIEQDIELFLAAKYCKEYNDGNGRYKWGLDALDGNALNGKYNIWGDGKEIDVYVADTGINPNHEDLTGRVTIGWPTSTSVDNHGHGTQVASIIGGTKCGLAKRANIISLKVCSNDVCYVSDMMDACLWAKQRVQSTGRLSVINFSFDGTFSRSMNDAVDDLLAAGIPAIVAAGSSNKDACYVSPASTPNTLTVGAFNERFVKSFFSNDGPCVDLYAPGEVIEVADFPGNNQFTTLSGTSMAASFVTGAVAALLQVLRDNGTISSPSAQVVNYANEYIIKYALPGKLTGVGEANFALSTPCLDI</sequence>
<evidence type="ECO:0000256" key="2">
    <source>
        <dbReference type="ARBA" id="ARBA00022670"/>
    </source>
</evidence>
<dbReference type="PANTHER" id="PTHR43806:SF58">
    <property type="entry name" value="ALKALINE PROTEASE 1-RELATED"/>
    <property type="match status" value="1"/>
</dbReference>
<dbReference type="SUPFAM" id="SSF52743">
    <property type="entry name" value="Subtilisin-like"/>
    <property type="match status" value="1"/>
</dbReference>
<dbReference type="Gene3D" id="3.40.50.200">
    <property type="entry name" value="Peptidase S8/S53 domain"/>
    <property type="match status" value="1"/>
</dbReference>
<feature type="signal peptide" evidence="6">
    <location>
        <begin position="1"/>
        <end position="20"/>
    </location>
</feature>
<dbReference type="InParanoid" id="A0A1S3IM61"/>
<gene>
    <name evidence="9" type="primary">LOC106165507</name>
</gene>
<dbReference type="KEGG" id="lak:106165507"/>
<dbReference type="InterPro" id="IPR000209">
    <property type="entry name" value="Peptidase_S8/S53_dom"/>
</dbReference>
<feature type="chain" id="PRO_5010164525" evidence="6">
    <location>
        <begin position="21"/>
        <end position="442"/>
    </location>
</feature>
<keyword evidence="4 5" id="KW-0720">Serine protease</keyword>
<dbReference type="InterPro" id="IPR022398">
    <property type="entry name" value="Peptidase_S8_His-AS"/>
</dbReference>
<feature type="active site" description="Charge relay system" evidence="5">
    <location>
        <position position="224"/>
    </location>
</feature>
<accession>A0A1S3IM61</accession>
<dbReference type="GO" id="GO:0006508">
    <property type="term" value="P:proteolysis"/>
    <property type="evidence" value="ECO:0007669"/>
    <property type="project" value="UniProtKB-KW"/>
</dbReference>
<evidence type="ECO:0000256" key="5">
    <source>
        <dbReference type="PROSITE-ProRule" id="PRU01240"/>
    </source>
</evidence>
<keyword evidence="2 5" id="KW-0645">Protease</keyword>
<dbReference type="RefSeq" id="XP_013399173.1">
    <property type="nucleotide sequence ID" value="XM_013543719.1"/>
</dbReference>
<dbReference type="GO" id="GO:0005615">
    <property type="term" value="C:extracellular space"/>
    <property type="evidence" value="ECO:0007669"/>
    <property type="project" value="TreeGrafter"/>
</dbReference>
<evidence type="ECO:0000259" key="7">
    <source>
        <dbReference type="Pfam" id="PF00082"/>
    </source>
</evidence>
<dbReference type="PRINTS" id="PR00723">
    <property type="entry name" value="SUBTILISIN"/>
</dbReference>
<feature type="active site" description="Charge relay system" evidence="5">
    <location>
        <position position="378"/>
    </location>
</feature>
<dbReference type="PANTHER" id="PTHR43806">
    <property type="entry name" value="PEPTIDASE S8"/>
    <property type="match status" value="1"/>
</dbReference>
<dbReference type="CDD" id="cd04077">
    <property type="entry name" value="Peptidases_S8_PCSK9_ProteinaseK_like"/>
    <property type="match status" value="1"/>
</dbReference>
<evidence type="ECO:0000313" key="9">
    <source>
        <dbReference type="RefSeq" id="XP_013399173.1"/>
    </source>
</evidence>
<dbReference type="InterPro" id="IPR034193">
    <property type="entry name" value="PCSK9_ProteinaseK-like"/>
</dbReference>
<comment type="similarity">
    <text evidence="1 5">Belongs to the peptidase S8 family.</text>
</comment>
<dbReference type="InterPro" id="IPR036852">
    <property type="entry name" value="Peptidase_S8/S53_dom_sf"/>
</dbReference>
<dbReference type="GO" id="GO:0004252">
    <property type="term" value="F:serine-type endopeptidase activity"/>
    <property type="evidence" value="ECO:0007669"/>
    <property type="project" value="UniProtKB-UniRule"/>
</dbReference>
<evidence type="ECO:0000313" key="8">
    <source>
        <dbReference type="Proteomes" id="UP000085678"/>
    </source>
</evidence>
<keyword evidence="3 5" id="KW-0378">Hydrolase</keyword>
<dbReference type="OrthoDB" id="206201at2759"/>
<evidence type="ECO:0000256" key="6">
    <source>
        <dbReference type="SAM" id="SignalP"/>
    </source>
</evidence>
<dbReference type="InterPro" id="IPR050131">
    <property type="entry name" value="Peptidase_S8_subtilisin-like"/>
</dbReference>
<evidence type="ECO:0000256" key="4">
    <source>
        <dbReference type="ARBA" id="ARBA00022825"/>
    </source>
</evidence>
<evidence type="ECO:0000256" key="3">
    <source>
        <dbReference type="ARBA" id="ARBA00022801"/>
    </source>
</evidence>
<dbReference type="GeneID" id="106165507"/>
<dbReference type="AlphaFoldDB" id="A0A1S3IM61"/>
<keyword evidence="6" id="KW-0732">Signal</keyword>